<dbReference type="GeneID" id="36591917"/>
<feature type="transmembrane region" description="Helical" evidence="7">
    <location>
        <begin position="288"/>
        <end position="308"/>
    </location>
</feature>
<proteinExistence type="predicted"/>
<keyword evidence="6 7" id="KW-0472">Membrane</keyword>
<protein>
    <recommendedName>
        <fullName evidence="8">Amino acid permease/ SLC12A domain-containing protein</fullName>
    </recommendedName>
</protein>
<evidence type="ECO:0000256" key="5">
    <source>
        <dbReference type="ARBA" id="ARBA00022989"/>
    </source>
</evidence>
<feature type="transmembrane region" description="Helical" evidence="7">
    <location>
        <begin position="104"/>
        <end position="127"/>
    </location>
</feature>
<feature type="transmembrane region" description="Helical" evidence="7">
    <location>
        <begin position="320"/>
        <end position="337"/>
    </location>
</feature>
<dbReference type="RefSeq" id="XP_024730371.1">
    <property type="nucleotide sequence ID" value="XM_024883840.1"/>
</dbReference>
<keyword evidence="3 7" id="KW-0812">Transmembrane</keyword>
<feature type="transmembrane region" description="Helical" evidence="7">
    <location>
        <begin position="147"/>
        <end position="164"/>
    </location>
</feature>
<dbReference type="EMBL" id="KZ613872">
    <property type="protein sequence ID" value="PMD53467.1"/>
    <property type="molecule type" value="Genomic_DNA"/>
</dbReference>
<name>A0A2J6SRS6_9HELO</name>
<evidence type="ECO:0000256" key="2">
    <source>
        <dbReference type="ARBA" id="ARBA00022448"/>
    </source>
</evidence>
<dbReference type="STRING" id="1095630.A0A2J6SRS6"/>
<dbReference type="GO" id="GO:0016020">
    <property type="term" value="C:membrane"/>
    <property type="evidence" value="ECO:0007669"/>
    <property type="project" value="UniProtKB-SubCell"/>
</dbReference>
<feature type="domain" description="Amino acid permease/ SLC12A" evidence="8">
    <location>
        <begin position="70"/>
        <end position="126"/>
    </location>
</feature>
<feature type="transmembrane region" description="Helical" evidence="7">
    <location>
        <begin position="226"/>
        <end position="246"/>
    </location>
</feature>
<comment type="subcellular location">
    <subcellularLocation>
        <location evidence="1">Membrane</location>
        <topology evidence="1">Multi-pass membrane protein</topology>
    </subcellularLocation>
</comment>
<dbReference type="Pfam" id="PF00324">
    <property type="entry name" value="AA_permease"/>
    <property type="match status" value="1"/>
</dbReference>
<evidence type="ECO:0000256" key="7">
    <source>
        <dbReference type="SAM" id="Phobius"/>
    </source>
</evidence>
<accession>A0A2J6SRS6</accession>
<dbReference type="GO" id="GO:0015171">
    <property type="term" value="F:amino acid transmembrane transporter activity"/>
    <property type="evidence" value="ECO:0007669"/>
    <property type="project" value="TreeGrafter"/>
</dbReference>
<keyword evidence="10" id="KW-1185">Reference proteome</keyword>
<keyword evidence="2" id="KW-0813">Transport</keyword>
<evidence type="ECO:0000313" key="10">
    <source>
        <dbReference type="Proteomes" id="UP000235371"/>
    </source>
</evidence>
<dbReference type="PANTHER" id="PTHR43341">
    <property type="entry name" value="AMINO ACID PERMEASE"/>
    <property type="match status" value="1"/>
</dbReference>
<dbReference type="PANTHER" id="PTHR43341:SF1">
    <property type="entry name" value="GENERAL AMINO-ACID PERMEASE GAP1"/>
    <property type="match status" value="1"/>
</dbReference>
<keyword evidence="4" id="KW-0029">Amino-acid transport</keyword>
<gene>
    <name evidence="9" type="ORF">K444DRAFT_635271</name>
</gene>
<organism evidence="9 10">
    <name type="scientific">Hyaloscypha bicolor E</name>
    <dbReference type="NCBI Taxonomy" id="1095630"/>
    <lineage>
        <taxon>Eukaryota</taxon>
        <taxon>Fungi</taxon>
        <taxon>Dikarya</taxon>
        <taxon>Ascomycota</taxon>
        <taxon>Pezizomycotina</taxon>
        <taxon>Leotiomycetes</taxon>
        <taxon>Helotiales</taxon>
        <taxon>Hyaloscyphaceae</taxon>
        <taxon>Hyaloscypha</taxon>
        <taxon>Hyaloscypha bicolor</taxon>
    </lineage>
</organism>
<sequence>MPASPTSDVRGKVFDKFTQIRHSHDNYHRSELAGTQTLCGRNDGRERTEDMLRSEDSNMNGAEIVLKDRHMSLIAIGGAIGTGIFLSTHPALEAGPPISLLARYCLVGAALWFVVRCFGETAALFLMEYPILFIDGGWGEALGRGLPKFWASPIAAFIFLGGFFEERWFSSTIKLVWILPWLVLSPLLGRVSAKILRTVDVCIHTFKRTFFEYLPVSRLPRSRSPVGQALFMSILFGTSPVAATSLGTGMHQSAAMTHCSSIFKALYLESHKVTKLFTSPQPPFPRSIPAPTLLLVTLLVTTILVLLYTFLRTKPYTQKCLLAGLFFSMLWGTAFAVDVPDFVFRHLFFGVNFALLGSMWFRFLHTGDMVDQVVEEKQGEDVESGKGNDFGAVEKRKCLV</sequence>
<evidence type="ECO:0000256" key="1">
    <source>
        <dbReference type="ARBA" id="ARBA00004141"/>
    </source>
</evidence>
<feature type="transmembrane region" description="Helical" evidence="7">
    <location>
        <begin position="343"/>
        <end position="361"/>
    </location>
</feature>
<evidence type="ECO:0000259" key="8">
    <source>
        <dbReference type="Pfam" id="PF00324"/>
    </source>
</evidence>
<dbReference type="OrthoDB" id="10678593at2759"/>
<dbReference type="Proteomes" id="UP000235371">
    <property type="component" value="Unassembled WGS sequence"/>
</dbReference>
<evidence type="ECO:0000313" key="9">
    <source>
        <dbReference type="EMBL" id="PMD53467.1"/>
    </source>
</evidence>
<dbReference type="InterPro" id="IPR004841">
    <property type="entry name" value="AA-permease/SLC12A_dom"/>
</dbReference>
<reference evidence="9 10" key="1">
    <citation type="submission" date="2016-04" db="EMBL/GenBank/DDBJ databases">
        <title>A degradative enzymes factory behind the ericoid mycorrhizal symbiosis.</title>
        <authorList>
            <consortium name="DOE Joint Genome Institute"/>
            <person name="Martino E."/>
            <person name="Morin E."/>
            <person name="Grelet G."/>
            <person name="Kuo A."/>
            <person name="Kohler A."/>
            <person name="Daghino S."/>
            <person name="Barry K."/>
            <person name="Choi C."/>
            <person name="Cichocki N."/>
            <person name="Clum A."/>
            <person name="Copeland A."/>
            <person name="Hainaut M."/>
            <person name="Haridas S."/>
            <person name="Labutti K."/>
            <person name="Lindquist E."/>
            <person name="Lipzen A."/>
            <person name="Khouja H.-R."/>
            <person name="Murat C."/>
            <person name="Ohm R."/>
            <person name="Olson A."/>
            <person name="Spatafora J."/>
            <person name="Veneault-Fourrey C."/>
            <person name="Henrissat B."/>
            <person name="Grigoriev I."/>
            <person name="Martin F."/>
            <person name="Perotto S."/>
        </authorList>
    </citation>
    <scope>NUCLEOTIDE SEQUENCE [LARGE SCALE GENOMIC DNA]</scope>
    <source>
        <strain evidence="9 10">E</strain>
    </source>
</reference>
<keyword evidence="5 7" id="KW-1133">Transmembrane helix</keyword>
<evidence type="ECO:0000256" key="6">
    <source>
        <dbReference type="ARBA" id="ARBA00023136"/>
    </source>
</evidence>
<dbReference type="InterPro" id="IPR050524">
    <property type="entry name" value="APC_YAT"/>
</dbReference>
<evidence type="ECO:0000256" key="4">
    <source>
        <dbReference type="ARBA" id="ARBA00022970"/>
    </source>
</evidence>
<dbReference type="AlphaFoldDB" id="A0A2J6SRS6"/>
<dbReference type="InParanoid" id="A0A2J6SRS6"/>
<evidence type="ECO:0000256" key="3">
    <source>
        <dbReference type="ARBA" id="ARBA00022692"/>
    </source>
</evidence>